<gene>
    <name evidence="2" type="ORF">CVT24_005279</name>
</gene>
<evidence type="ECO:0000313" key="2">
    <source>
        <dbReference type="EMBL" id="PPQ99488.1"/>
    </source>
</evidence>
<dbReference type="AlphaFoldDB" id="A0A409Y946"/>
<reference evidence="2 3" key="1">
    <citation type="journal article" date="2018" name="Evol. Lett.">
        <title>Horizontal gene cluster transfer increased hallucinogenic mushroom diversity.</title>
        <authorList>
            <person name="Reynolds H.T."/>
            <person name="Vijayakumar V."/>
            <person name="Gluck-Thaler E."/>
            <person name="Korotkin H.B."/>
            <person name="Matheny P.B."/>
            <person name="Slot J.C."/>
        </authorList>
    </citation>
    <scope>NUCLEOTIDE SEQUENCE [LARGE SCALE GENOMIC DNA]</scope>
    <source>
        <strain evidence="2 3">2629</strain>
    </source>
</reference>
<evidence type="ECO:0000256" key="1">
    <source>
        <dbReference type="SAM" id="Coils"/>
    </source>
</evidence>
<sequence length="358" mass="41440">MDDTSTHDQSLCSGKGAYFIKIDGNVNPITTGDEPERDTMTVERILQYLSSNESMQKGLIDIITNIAKSENSHLTNRIEGLQYAHQKEQSETARVIHGLQEENANLRKELDKHDADRARMIVYHTRDIKRLKTAQQKYQSLLELEKEKLRQDVEDLRIVVQRQQGQLDDVGGFYEDQIDYANRRRESLDAENNQLWTEVQRLRSDLQDLNDQVDVYLVPILLRALIDKTRQKIMDLFPEYSSRGYSMTLEWFAFKKFLVNSNRHLCGPHEDIIVQAIHQRLLEAYPSCNGETGHRTGGWLSETALRVVSGEDFRKSGHRAAHPHDLRLLRDAVERSANMSCFHDLQQMYCFVSGTESF</sequence>
<proteinExistence type="predicted"/>
<evidence type="ECO:0000313" key="3">
    <source>
        <dbReference type="Proteomes" id="UP000284842"/>
    </source>
</evidence>
<dbReference type="EMBL" id="NHTK01001356">
    <property type="protein sequence ID" value="PPQ99488.1"/>
    <property type="molecule type" value="Genomic_DNA"/>
</dbReference>
<keyword evidence="3" id="KW-1185">Reference proteome</keyword>
<protein>
    <submittedName>
        <fullName evidence="2">Uncharacterized protein</fullName>
    </submittedName>
</protein>
<accession>A0A409Y946</accession>
<organism evidence="2 3">
    <name type="scientific">Panaeolus cyanescens</name>
    <dbReference type="NCBI Taxonomy" id="181874"/>
    <lineage>
        <taxon>Eukaryota</taxon>
        <taxon>Fungi</taxon>
        <taxon>Dikarya</taxon>
        <taxon>Basidiomycota</taxon>
        <taxon>Agaricomycotina</taxon>
        <taxon>Agaricomycetes</taxon>
        <taxon>Agaricomycetidae</taxon>
        <taxon>Agaricales</taxon>
        <taxon>Agaricineae</taxon>
        <taxon>Galeropsidaceae</taxon>
        <taxon>Panaeolus</taxon>
    </lineage>
</organism>
<dbReference type="InParanoid" id="A0A409Y946"/>
<keyword evidence="1" id="KW-0175">Coiled coil</keyword>
<feature type="coiled-coil region" evidence="1">
    <location>
        <begin position="96"/>
        <end position="166"/>
    </location>
</feature>
<dbReference type="Proteomes" id="UP000284842">
    <property type="component" value="Unassembled WGS sequence"/>
</dbReference>
<comment type="caution">
    <text evidence="2">The sequence shown here is derived from an EMBL/GenBank/DDBJ whole genome shotgun (WGS) entry which is preliminary data.</text>
</comment>
<name>A0A409Y946_9AGAR</name>